<organism evidence="1 2">
    <name type="scientific">Paenibacillus athensensis</name>
    <dbReference type="NCBI Taxonomy" id="1967502"/>
    <lineage>
        <taxon>Bacteria</taxon>
        <taxon>Bacillati</taxon>
        <taxon>Bacillota</taxon>
        <taxon>Bacilli</taxon>
        <taxon>Bacillales</taxon>
        <taxon>Paenibacillaceae</taxon>
        <taxon>Paenibacillus</taxon>
    </lineage>
</organism>
<reference evidence="1 2" key="1">
    <citation type="submission" date="2017-03" db="EMBL/GenBank/DDBJ databases">
        <title>Isolation of Levoglucosan Utilizing Bacteria.</title>
        <authorList>
            <person name="Arya A.S."/>
        </authorList>
    </citation>
    <scope>NUCLEOTIDE SEQUENCE [LARGE SCALE GENOMIC DNA]</scope>
    <source>
        <strain evidence="1 2">MEC069</strain>
    </source>
</reference>
<keyword evidence="2" id="KW-1185">Reference proteome</keyword>
<proteinExistence type="predicted"/>
<gene>
    <name evidence="1" type="ORF">B5M42_01915</name>
</gene>
<dbReference type="AlphaFoldDB" id="A0A4Y8QB20"/>
<dbReference type="Proteomes" id="UP000298246">
    <property type="component" value="Unassembled WGS sequence"/>
</dbReference>
<accession>A0A4Y8QB20</accession>
<evidence type="ECO:0000313" key="1">
    <source>
        <dbReference type="EMBL" id="TFE91225.1"/>
    </source>
</evidence>
<evidence type="ECO:0000313" key="2">
    <source>
        <dbReference type="Proteomes" id="UP000298246"/>
    </source>
</evidence>
<sequence>MEQFLAGYQAVIVYEGRIPCNQSNTSSDPFKHVLISRLAETFAYIDRMRHFRHDIDFYGGIVSDHAGLMYPFSKIASGRIEFTILLQFLLNAGRIGSGVKGLISDLQSAAEKWNLIGVLLLKHALLQTHGLLHKTLDNIDEAICMESQLARYMIHAEDDFWN</sequence>
<name>A0A4Y8QB20_9BACL</name>
<dbReference type="EMBL" id="MYFO01000002">
    <property type="protein sequence ID" value="TFE91225.1"/>
    <property type="molecule type" value="Genomic_DNA"/>
</dbReference>
<protein>
    <submittedName>
        <fullName evidence="1">Uncharacterized protein</fullName>
    </submittedName>
</protein>
<comment type="caution">
    <text evidence="1">The sequence shown here is derived from an EMBL/GenBank/DDBJ whole genome shotgun (WGS) entry which is preliminary data.</text>
</comment>